<keyword evidence="1" id="KW-0346">Stress response</keyword>
<organism evidence="1 2">
    <name type="scientific">Melia azedarach</name>
    <name type="common">Chinaberry tree</name>
    <dbReference type="NCBI Taxonomy" id="155640"/>
    <lineage>
        <taxon>Eukaryota</taxon>
        <taxon>Viridiplantae</taxon>
        <taxon>Streptophyta</taxon>
        <taxon>Embryophyta</taxon>
        <taxon>Tracheophyta</taxon>
        <taxon>Spermatophyta</taxon>
        <taxon>Magnoliopsida</taxon>
        <taxon>eudicotyledons</taxon>
        <taxon>Gunneridae</taxon>
        <taxon>Pentapetalae</taxon>
        <taxon>rosids</taxon>
        <taxon>malvids</taxon>
        <taxon>Sapindales</taxon>
        <taxon>Meliaceae</taxon>
        <taxon>Melia</taxon>
    </lineage>
</organism>
<keyword evidence="2" id="KW-1185">Reference proteome</keyword>
<reference evidence="1 2" key="1">
    <citation type="journal article" date="2023" name="Science">
        <title>Complex scaffold remodeling in plant triterpene biosynthesis.</title>
        <authorList>
            <person name="De La Pena R."/>
            <person name="Hodgson H."/>
            <person name="Liu J.C."/>
            <person name="Stephenson M.J."/>
            <person name="Martin A.C."/>
            <person name="Owen C."/>
            <person name="Harkess A."/>
            <person name="Leebens-Mack J."/>
            <person name="Jimenez L.E."/>
            <person name="Osbourn A."/>
            <person name="Sattely E.S."/>
        </authorList>
    </citation>
    <scope>NUCLEOTIDE SEQUENCE [LARGE SCALE GENOMIC DNA]</scope>
    <source>
        <strain evidence="2">cv. JPN11</strain>
        <tissue evidence="1">Leaf</tissue>
    </source>
</reference>
<protein>
    <submittedName>
        <fullName evidence="1">Heat shock protein DnaJ with tetratricopeptide repeat, putative isoform 1</fullName>
    </submittedName>
</protein>
<dbReference type="EMBL" id="CM051395">
    <property type="protein sequence ID" value="KAJ4724351.1"/>
    <property type="molecule type" value="Genomic_DNA"/>
</dbReference>
<sequence>MIVIKAIRRMDFPLVSIKGSGSYLVGEREIELSNDMGKKCYIGGVTGDSAGQADMGRMSSRVFVKDKQTENLGDKEFQDSDQPKDDARLSDSGSLSSSFSSGGLQSQPVDNASKVLDIDRPEKWNAFSFTSKSDGIGIPFVEFNTSKLDGIGMPFVEFKIPNPKANVFSGASERLEFSAKMEPIRDAKVKKKKGKLSQGVDAVL</sequence>
<evidence type="ECO:0000313" key="2">
    <source>
        <dbReference type="Proteomes" id="UP001164539"/>
    </source>
</evidence>
<name>A0ACC1YLP9_MELAZ</name>
<evidence type="ECO:0000313" key="1">
    <source>
        <dbReference type="EMBL" id="KAJ4724351.1"/>
    </source>
</evidence>
<accession>A0ACC1YLP9</accession>
<comment type="caution">
    <text evidence="1">The sequence shown here is derived from an EMBL/GenBank/DDBJ whole genome shotgun (WGS) entry which is preliminary data.</text>
</comment>
<gene>
    <name evidence="1" type="ORF">OWV82_003352</name>
</gene>
<proteinExistence type="predicted"/>
<dbReference type="Proteomes" id="UP001164539">
    <property type="component" value="Chromosome 2"/>
</dbReference>